<gene>
    <name evidence="1" type="ORF">TEMA_01170</name>
</gene>
<protein>
    <submittedName>
        <fullName evidence="1">Uncharacterized protein</fullName>
    </submittedName>
</protein>
<evidence type="ECO:0000313" key="1">
    <source>
        <dbReference type="EMBL" id="WMT79847.1"/>
    </source>
</evidence>
<dbReference type="EMBL" id="CP101637">
    <property type="protein sequence ID" value="WMT79847.1"/>
    <property type="molecule type" value="Genomic_DNA"/>
</dbReference>
<dbReference type="Proteomes" id="UP001235030">
    <property type="component" value="Chromosome"/>
</dbReference>
<evidence type="ECO:0000313" key="2">
    <source>
        <dbReference type="Proteomes" id="UP001235030"/>
    </source>
</evidence>
<sequence>MMGSTFQELGSCSVLVKKVAEMKNISEKDINGKYIFNKAKEGEY</sequence>
<proteinExistence type="predicted"/>
<accession>A0ABY9PW30</accession>
<organism evidence="1 2">
    <name type="scientific">Terrisporobacter mayombei</name>
    <dbReference type="NCBI Taxonomy" id="1541"/>
    <lineage>
        <taxon>Bacteria</taxon>
        <taxon>Bacillati</taxon>
        <taxon>Bacillota</taxon>
        <taxon>Clostridia</taxon>
        <taxon>Peptostreptococcales</taxon>
        <taxon>Peptostreptococcaceae</taxon>
        <taxon>Terrisporobacter</taxon>
    </lineage>
</organism>
<name>A0ABY9PW30_9FIRM</name>
<keyword evidence="2" id="KW-1185">Reference proteome</keyword>
<reference evidence="1 2" key="1">
    <citation type="submission" date="2022-07" db="EMBL/GenBank/DDBJ databases">
        <title>Genome sequence of Terrisporobacter mayombei DSM6539.</title>
        <authorList>
            <person name="Boeer T."/>
            <person name="Bengelsdorf F.R."/>
            <person name="Daniel R."/>
            <person name="Poehlein A."/>
        </authorList>
    </citation>
    <scope>NUCLEOTIDE SEQUENCE [LARGE SCALE GENOMIC DNA]</scope>
    <source>
        <strain evidence="1 2">DSM 6539</strain>
    </source>
</reference>